<dbReference type="InterPro" id="IPR003593">
    <property type="entry name" value="AAA+_ATPase"/>
</dbReference>
<dbReference type="PROSITE" id="PS51257">
    <property type="entry name" value="PROKAR_LIPOPROTEIN"/>
    <property type="match status" value="1"/>
</dbReference>
<dbReference type="Gene3D" id="3.40.50.300">
    <property type="entry name" value="P-loop containing nucleotide triphosphate hydrolases"/>
    <property type="match status" value="1"/>
</dbReference>
<comment type="caution">
    <text evidence="4">The sequence shown here is derived from an EMBL/GenBank/DDBJ whole genome shotgun (WGS) entry which is preliminary data.</text>
</comment>
<dbReference type="PANTHER" id="PTHR43204:SF1">
    <property type="entry name" value="ABC TRANSPORTER I FAMILY MEMBER 6, CHLOROPLASTIC"/>
    <property type="match status" value="1"/>
</dbReference>
<keyword evidence="1" id="KW-0547">Nucleotide-binding</keyword>
<evidence type="ECO:0000256" key="1">
    <source>
        <dbReference type="ARBA" id="ARBA00022741"/>
    </source>
</evidence>
<dbReference type="NCBIfam" id="TIGR01978">
    <property type="entry name" value="sufC"/>
    <property type="match status" value="1"/>
</dbReference>
<dbReference type="Proteomes" id="UP000775213">
    <property type="component" value="Unassembled WGS sequence"/>
</dbReference>
<evidence type="ECO:0000256" key="2">
    <source>
        <dbReference type="ARBA" id="ARBA00022840"/>
    </source>
</evidence>
<dbReference type="Pfam" id="PF00005">
    <property type="entry name" value="ABC_tran"/>
    <property type="match status" value="1"/>
</dbReference>
<evidence type="ECO:0000313" key="4">
    <source>
        <dbReference type="EMBL" id="KAH0454583.1"/>
    </source>
</evidence>
<dbReference type="InterPro" id="IPR027417">
    <property type="entry name" value="P-loop_NTPase"/>
</dbReference>
<organism evidence="4 5">
    <name type="scientific">Dendrobium chrysotoxum</name>
    <name type="common">Orchid</name>
    <dbReference type="NCBI Taxonomy" id="161865"/>
    <lineage>
        <taxon>Eukaryota</taxon>
        <taxon>Viridiplantae</taxon>
        <taxon>Streptophyta</taxon>
        <taxon>Embryophyta</taxon>
        <taxon>Tracheophyta</taxon>
        <taxon>Spermatophyta</taxon>
        <taxon>Magnoliopsida</taxon>
        <taxon>Liliopsida</taxon>
        <taxon>Asparagales</taxon>
        <taxon>Orchidaceae</taxon>
        <taxon>Epidendroideae</taxon>
        <taxon>Malaxideae</taxon>
        <taxon>Dendrobiinae</taxon>
        <taxon>Dendrobium</taxon>
    </lineage>
</organism>
<evidence type="ECO:0000259" key="3">
    <source>
        <dbReference type="PROSITE" id="PS50893"/>
    </source>
</evidence>
<gene>
    <name evidence="4" type="ORF">IEQ34_016507</name>
</gene>
<dbReference type="SUPFAM" id="SSF52540">
    <property type="entry name" value="P-loop containing nucleoside triphosphate hydrolases"/>
    <property type="match status" value="1"/>
</dbReference>
<sequence>MTARLCFSSLTSLPNPPSISSSSSCTRVHPNLISFKLPSRFRSRNADRRRSYQTAATLTVDSQTSGEKTLETVPPRVLLEVKNLTAIVAESRQEILRGVNLTINEGEVHAIMGKNGSGKSTFSKAIIIFWVSLEVLVGHPDYEVTGGTVSFKGEDLLNMEPETRSHAGLFMSFQTPVEIPGVSNMDFLLMACNARREKRGEPTLSPIEFFGFLSPKLAAVNMNPRFLDRNVNEGFSGGEKKRNEILQLAVLEAELAILDEIDSGLDVDALQDVAKAVNGLLTPHNSILMITHYQRLLDYIKPNYVHIMEAGAIVRTGDISLAKQLEKEGYRAISSA</sequence>
<dbReference type="SMART" id="SM00382">
    <property type="entry name" value="AAA"/>
    <property type="match status" value="1"/>
</dbReference>
<dbReference type="InterPro" id="IPR010230">
    <property type="entry name" value="FeS-cluster_ATPase_SufC"/>
</dbReference>
<keyword evidence="5" id="KW-1185">Reference proteome</keyword>
<dbReference type="AlphaFoldDB" id="A0AAV7GFS6"/>
<feature type="domain" description="ABC transporter" evidence="3">
    <location>
        <begin position="79"/>
        <end position="335"/>
    </location>
</feature>
<accession>A0AAV7GFS6</accession>
<dbReference type="PANTHER" id="PTHR43204">
    <property type="entry name" value="ABC TRANSPORTER I FAMILY MEMBER 6, CHLOROPLASTIC"/>
    <property type="match status" value="1"/>
</dbReference>
<dbReference type="CDD" id="cd03217">
    <property type="entry name" value="ABC_FeS_Assembly"/>
    <property type="match status" value="1"/>
</dbReference>
<dbReference type="EMBL" id="JAGFBR010000015">
    <property type="protein sequence ID" value="KAH0454583.1"/>
    <property type="molecule type" value="Genomic_DNA"/>
</dbReference>
<dbReference type="InterPro" id="IPR003439">
    <property type="entry name" value="ABC_transporter-like_ATP-bd"/>
</dbReference>
<evidence type="ECO:0000313" key="5">
    <source>
        <dbReference type="Proteomes" id="UP000775213"/>
    </source>
</evidence>
<proteinExistence type="predicted"/>
<keyword evidence="2" id="KW-0067">ATP-binding</keyword>
<dbReference type="GO" id="GO:0005524">
    <property type="term" value="F:ATP binding"/>
    <property type="evidence" value="ECO:0007669"/>
    <property type="project" value="UniProtKB-KW"/>
</dbReference>
<name>A0AAV7GFS6_DENCH</name>
<protein>
    <recommendedName>
        <fullName evidence="3">ABC transporter domain-containing protein</fullName>
    </recommendedName>
</protein>
<reference evidence="4 5" key="1">
    <citation type="journal article" date="2021" name="Hortic Res">
        <title>Chromosome-scale assembly of the Dendrobium chrysotoxum genome enhances the understanding of orchid evolution.</title>
        <authorList>
            <person name="Zhang Y."/>
            <person name="Zhang G.Q."/>
            <person name="Zhang D."/>
            <person name="Liu X.D."/>
            <person name="Xu X.Y."/>
            <person name="Sun W.H."/>
            <person name="Yu X."/>
            <person name="Zhu X."/>
            <person name="Wang Z.W."/>
            <person name="Zhao X."/>
            <person name="Zhong W.Y."/>
            <person name="Chen H."/>
            <person name="Yin W.L."/>
            <person name="Huang T."/>
            <person name="Niu S.C."/>
            <person name="Liu Z.J."/>
        </authorList>
    </citation>
    <scope>NUCLEOTIDE SEQUENCE [LARGE SCALE GENOMIC DNA]</scope>
    <source>
        <strain evidence="4">Lindl</strain>
    </source>
</reference>
<dbReference type="GO" id="GO:0016887">
    <property type="term" value="F:ATP hydrolysis activity"/>
    <property type="evidence" value="ECO:0007669"/>
    <property type="project" value="InterPro"/>
</dbReference>
<dbReference type="PROSITE" id="PS00211">
    <property type="entry name" value="ABC_TRANSPORTER_1"/>
    <property type="match status" value="1"/>
</dbReference>
<dbReference type="PROSITE" id="PS50893">
    <property type="entry name" value="ABC_TRANSPORTER_2"/>
    <property type="match status" value="1"/>
</dbReference>
<dbReference type="InterPro" id="IPR017871">
    <property type="entry name" value="ABC_transporter-like_CS"/>
</dbReference>